<dbReference type="SUPFAM" id="SSF117773">
    <property type="entry name" value="GTF2I-like repeat"/>
    <property type="match status" value="6"/>
</dbReference>
<evidence type="ECO:0000256" key="4">
    <source>
        <dbReference type="ARBA" id="ARBA00023125"/>
    </source>
</evidence>
<feature type="non-terminal residue" evidence="8">
    <location>
        <position position="1"/>
    </location>
</feature>
<accession>A0A7K9MVD1</accession>
<dbReference type="PANTHER" id="PTHR46304:SF2">
    <property type="entry name" value="GENERAL TRANSCRIPTION FACTOR II-I"/>
    <property type="match status" value="1"/>
</dbReference>
<dbReference type="FunFam" id="3.90.1460.10:FF:000002">
    <property type="entry name" value="General transcription factor II-I isoform 1"/>
    <property type="match status" value="1"/>
</dbReference>
<dbReference type="PANTHER" id="PTHR46304">
    <property type="entry name" value="GENERAL TRANSCRIPTION FACTOR II-I REPEAT DOMAIN-CONTAINING PROTEIN 1"/>
    <property type="match status" value="1"/>
</dbReference>
<feature type="region of interest" description="Disordered" evidence="7">
    <location>
        <begin position="660"/>
        <end position="717"/>
    </location>
</feature>
<evidence type="ECO:0000256" key="6">
    <source>
        <dbReference type="ARBA" id="ARBA00023242"/>
    </source>
</evidence>
<evidence type="ECO:0000313" key="8">
    <source>
        <dbReference type="EMBL" id="NXH78701.1"/>
    </source>
</evidence>
<dbReference type="InterPro" id="IPR004212">
    <property type="entry name" value="GTF2I"/>
</dbReference>
<evidence type="ECO:0000256" key="2">
    <source>
        <dbReference type="ARBA" id="ARBA00022737"/>
    </source>
</evidence>
<dbReference type="PROSITE" id="PS51139">
    <property type="entry name" value="GTF2I"/>
    <property type="match status" value="6"/>
</dbReference>
<feature type="compositionally biased region" description="Polar residues" evidence="7">
    <location>
        <begin position="696"/>
        <end position="714"/>
    </location>
</feature>
<feature type="compositionally biased region" description="Acidic residues" evidence="7">
    <location>
        <begin position="306"/>
        <end position="322"/>
    </location>
</feature>
<feature type="compositionally biased region" description="Polar residues" evidence="7">
    <location>
        <begin position="296"/>
        <end position="305"/>
    </location>
</feature>
<keyword evidence="9" id="KW-1185">Reference proteome</keyword>
<dbReference type="Proteomes" id="UP000527232">
    <property type="component" value="Unassembled WGS sequence"/>
</dbReference>
<feature type="region of interest" description="Disordered" evidence="7">
    <location>
        <begin position="817"/>
        <end position="836"/>
    </location>
</feature>
<dbReference type="FunFam" id="3.90.1460.10:FF:000004">
    <property type="entry name" value="general transcription factor II-I isoform X1"/>
    <property type="match status" value="1"/>
</dbReference>
<organism evidence="8 9">
    <name type="scientific">Oceanodroma tethys</name>
    <name type="common">Wedge-rumped storm-petrel</name>
    <name type="synonym">Hydrobates tethys</name>
    <dbReference type="NCBI Taxonomy" id="79633"/>
    <lineage>
        <taxon>Eukaryota</taxon>
        <taxon>Metazoa</taxon>
        <taxon>Chordata</taxon>
        <taxon>Craniata</taxon>
        <taxon>Vertebrata</taxon>
        <taxon>Euteleostomi</taxon>
        <taxon>Archelosauria</taxon>
        <taxon>Archosauria</taxon>
        <taxon>Dinosauria</taxon>
        <taxon>Saurischia</taxon>
        <taxon>Theropoda</taxon>
        <taxon>Coelurosauria</taxon>
        <taxon>Aves</taxon>
        <taxon>Neognathae</taxon>
        <taxon>Neoaves</taxon>
        <taxon>Aequornithes</taxon>
        <taxon>Procellariiformes</taxon>
        <taxon>Hydrobatidae</taxon>
        <taxon>Oceanodroma</taxon>
    </lineage>
</organism>
<feature type="region of interest" description="Disordered" evidence="7">
    <location>
        <begin position="294"/>
        <end position="342"/>
    </location>
</feature>
<dbReference type="OrthoDB" id="10072451at2759"/>
<comment type="subcellular location">
    <subcellularLocation>
        <location evidence="1">Nucleus</location>
    </subcellularLocation>
</comment>
<keyword evidence="3" id="KW-0805">Transcription regulation</keyword>
<evidence type="ECO:0000256" key="7">
    <source>
        <dbReference type="SAM" id="MobiDB-lite"/>
    </source>
</evidence>
<evidence type="ECO:0000256" key="3">
    <source>
        <dbReference type="ARBA" id="ARBA00023015"/>
    </source>
</evidence>
<evidence type="ECO:0000313" key="9">
    <source>
        <dbReference type="Proteomes" id="UP000527232"/>
    </source>
</evidence>
<dbReference type="FunFam" id="3.90.1460.10:FF:000001">
    <property type="entry name" value="general transcription factor II-I isoform X1"/>
    <property type="match status" value="1"/>
</dbReference>
<dbReference type="Pfam" id="PF02946">
    <property type="entry name" value="GTF2I"/>
    <property type="match status" value="6"/>
</dbReference>
<dbReference type="EMBL" id="VWZR01019014">
    <property type="protein sequence ID" value="NXH78701.1"/>
    <property type="molecule type" value="Genomic_DNA"/>
</dbReference>
<comment type="caution">
    <text evidence="8">The sequence shown here is derived from an EMBL/GenBank/DDBJ whole genome shotgun (WGS) entry which is preliminary data.</text>
</comment>
<keyword evidence="6" id="KW-0539">Nucleus</keyword>
<evidence type="ECO:0000256" key="1">
    <source>
        <dbReference type="ARBA" id="ARBA00004123"/>
    </source>
</evidence>
<dbReference type="GO" id="GO:0003700">
    <property type="term" value="F:DNA-binding transcription factor activity"/>
    <property type="evidence" value="ECO:0007669"/>
    <property type="project" value="TreeGrafter"/>
</dbReference>
<name>A0A7K9MVD1_OCETE</name>
<feature type="non-terminal residue" evidence="8">
    <location>
        <position position="979"/>
    </location>
</feature>
<gene>
    <name evidence="8" type="primary">Gtf2i</name>
    <name evidence="8" type="ORF">HYDTET_R08594</name>
</gene>
<evidence type="ECO:0000256" key="5">
    <source>
        <dbReference type="ARBA" id="ARBA00023163"/>
    </source>
</evidence>
<dbReference type="InterPro" id="IPR036647">
    <property type="entry name" value="GTF2I-like_rpt_sf"/>
</dbReference>
<dbReference type="GO" id="GO:0003677">
    <property type="term" value="F:DNA binding"/>
    <property type="evidence" value="ECO:0007669"/>
    <property type="project" value="UniProtKB-KW"/>
</dbReference>
<dbReference type="GO" id="GO:0005634">
    <property type="term" value="C:nucleus"/>
    <property type="evidence" value="ECO:0007669"/>
    <property type="project" value="UniProtKB-SubCell"/>
</dbReference>
<sequence>MAQTTAPATSIHDEDSSESRMVVTFLMSALESMCKELAKSKAEVACIAVYETDVFVVGTERGRAFVNSRKDFQKDFVKYCVTEEERAAELQKTKTIPPVNRLTDIVELEALRKSVEDFFCFCYGKALGKSTVVPVPYEKIQRDQSAVVVQGLPEGLAFKHPANYDVSTLKWILENKSGISFIIKRPFLEPKKHLGAHMTDPSHSIIPPGGSCLPIQVKTEPNEDSGISLEMATVTVKEESDDPDYYQYNIPGSTSETSEMDEKIALAKSYTGRSFSCIFLTSVLEMECVSPVFPPSDSTQHAPSETSEDPEVEVTIEDDDDYLPPNKRPKNTESANEAANTGRRKVREFNFEKWNARITDLRKQVEELFEKKYAQAIKAKGPVSIPYPLFQSHVEDLYVEGLPEGIPFRRPSTYGIPRLERILLAKERIRFVIKKHELLNSTQEDVPLDKPVAGVKEEWYARITKLRKMVDQLFCKKFAEALGSTEPKAVPYQKFEAHPTDLCVEGLPENIPFRSPSWYGIPRLEKIIQVGNRIKFVIKRPELLTLTSTEVIQPRSNTPVKEDWNVRITKLRKQVEEIFNMKFAQALGLSEAVKVPYPVFESNPEYLYVEGLPEGIPFRSPTWFGIPRLERIVRGSGKIKFVVKKPELVTSYLPPGLASKINTKAMSPKSSKRSRSPAGNSKVAEIEVTVEEGPNKPQTTDGRTNSQTNGSNMSFKPRGREFSFEAWNAKITDLKQKVENLFNEKCGEALGLTEPVKVPFALFESFPEVFYVEGLPEGVPFRRPSTFGIPRLEKILRNKSKIKFIIKKPEMFEAAVKESSARSPQRKNNSSNIANTASTTTNTVVNTAAGVEDLNIIQVTIPDDESERLSKVEKARQLREQVNDLFSRKFGEAIGMNFPVKVPYRKITINPGCVVVDGMPPGVAFKAPSYLEISSMRKILESAEFIKFTVIRPFPGLVINNQLMEKAEAEAPPTAPAAA</sequence>
<keyword evidence="5" id="KW-0804">Transcription</keyword>
<reference evidence="8 9" key="1">
    <citation type="submission" date="2019-09" db="EMBL/GenBank/DDBJ databases">
        <title>Bird 10,000 Genomes (B10K) Project - Family phase.</title>
        <authorList>
            <person name="Zhang G."/>
        </authorList>
    </citation>
    <scope>NUCLEOTIDE SEQUENCE [LARGE SCALE GENOMIC DNA]</scope>
    <source>
        <strain evidence="8">B10K-DU-001-32</strain>
        <tissue evidence="8">Muscle</tissue>
    </source>
</reference>
<protein>
    <submittedName>
        <fullName evidence="8">GTF2I factor</fullName>
    </submittedName>
</protein>
<keyword evidence="4" id="KW-0238">DNA-binding</keyword>
<dbReference type="AlphaFoldDB" id="A0A7K9MVD1"/>
<keyword evidence="2" id="KW-0677">Repeat</keyword>
<proteinExistence type="predicted"/>
<dbReference type="Gene3D" id="3.90.1460.10">
    <property type="entry name" value="GTF2I-like"/>
    <property type="match status" value="6"/>
</dbReference>